<evidence type="ECO:0000256" key="6">
    <source>
        <dbReference type="ARBA" id="ARBA00023136"/>
    </source>
</evidence>
<dbReference type="Pfam" id="PF01061">
    <property type="entry name" value="ABC2_membrane"/>
    <property type="match status" value="1"/>
</dbReference>
<dbReference type="InterPro" id="IPR003439">
    <property type="entry name" value="ABC_transporter-like_ATP-bd"/>
</dbReference>
<dbReference type="GO" id="GO:0016887">
    <property type="term" value="F:ATP hydrolysis activity"/>
    <property type="evidence" value="ECO:0007669"/>
    <property type="project" value="InterPro"/>
</dbReference>
<dbReference type="PANTHER" id="PTHR35527:SF2">
    <property type="entry name" value="HYDROLASE"/>
    <property type="match status" value="1"/>
</dbReference>
<evidence type="ECO:0000256" key="3">
    <source>
        <dbReference type="ARBA" id="ARBA00022692"/>
    </source>
</evidence>
<keyword evidence="14" id="KW-1185">Reference proteome</keyword>
<gene>
    <name evidence="13" type="ORF">JG688_00010846</name>
</gene>
<dbReference type="AlphaFoldDB" id="A0A8J5IP63"/>
<keyword evidence="2" id="KW-0813">Transport</keyword>
<dbReference type="InterPro" id="IPR057626">
    <property type="entry name" value="S-S_Temptin"/>
</dbReference>
<feature type="domain" description="ABC transporter family G" evidence="11">
    <location>
        <begin position="97"/>
        <end position="164"/>
    </location>
</feature>
<feature type="transmembrane region" description="Helical" evidence="7">
    <location>
        <begin position="385"/>
        <end position="402"/>
    </location>
</feature>
<dbReference type="Pfam" id="PF00005">
    <property type="entry name" value="ABC_tran"/>
    <property type="match status" value="1"/>
</dbReference>
<evidence type="ECO:0008006" key="15">
    <source>
        <dbReference type="Google" id="ProtNLM"/>
    </source>
</evidence>
<dbReference type="GO" id="GO:0016020">
    <property type="term" value="C:membrane"/>
    <property type="evidence" value="ECO:0007669"/>
    <property type="project" value="UniProtKB-SubCell"/>
</dbReference>
<keyword evidence="5 7" id="KW-1133">Transmembrane helix</keyword>
<evidence type="ECO:0000256" key="1">
    <source>
        <dbReference type="ARBA" id="ARBA00004141"/>
    </source>
</evidence>
<feature type="domain" description="ABC-2 type transporter transmembrane" evidence="9">
    <location>
        <begin position="222"/>
        <end position="431"/>
    </location>
</feature>
<feature type="transmembrane region" description="Helical" evidence="7">
    <location>
        <begin position="329"/>
        <end position="347"/>
    </location>
</feature>
<evidence type="ECO:0000313" key="14">
    <source>
        <dbReference type="Proteomes" id="UP000709295"/>
    </source>
</evidence>
<reference evidence="13" key="1">
    <citation type="submission" date="2021-01" db="EMBL/GenBank/DDBJ databases">
        <title>Phytophthora aleatoria, a newly-described species from Pinus radiata is distinct from Phytophthora cactorum isolates based on comparative genomics.</title>
        <authorList>
            <person name="Mcdougal R."/>
            <person name="Panda P."/>
            <person name="Williams N."/>
            <person name="Studholme D.J."/>
        </authorList>
    </citation>
    <scope>NUCLEOTIDE SEQUENCE</scope>
    <source>
        <strain evidence="13">NZFS 4037</strain>
    </source>
</reference>
<evidence type="ECO:0000313" key="13">
    <source>
        <dbReference type="EMBL" id="KAG6957726.1"/>
    </source>
</evidence>
<sequence length="990" mass="108680">MSGSFSRQQYLGRVDTLLEEFGLSKSKDTLIGGWMQRGISGGERKRLALATELLTNPSVLFADEPTSGLDSFMAKSVVQQLRRLAVHEGRTVVATIHQPSSEVYALFDQLELLADGATIYQGKAVDVVDYFAGCGYQCPPFMNPADYFMEKIVVVDADTDQAGVERVRTLKEAWKTHAAQWNNGIEVVNPQDVNGPRTSKAIAATPDESLDFEDSRASVWGQILVLATRNALRLLRDKTALRLQSVQTLVTTLLVGIIFFQLTLDQQGVANFSGAFFYIVTEQVYGASMPAIMSVPMELPIVYREYDIGLYSVASWYAAKNLCELPQQVILPIISLLPLYFLVGIGHDFSMYIQMQLVLILLHSSCVAFGYCISCVCRRIDIAPLAGNIVLMPLLLLGGLFIDPSDVPGVLRWVQYITPFRYGYYGLMRVFWRRVDEISCADVAAGASCPATTGLELLANKGISNRAFYDAGHAWTKELCEADSDRDGQTNGEELGDPCCEWTVESAKDPLWTSGVSNPGDDATILALQLLSSANGCSDFLLSAGGSSQSVISGRSMDFEADLDTALEVIPRNTHFQELPVSGCPDCPDFEWQNKLGFVAANVYGVNVAADGLNEAGLSAAWLYLDATEYPNPENGIGNFNESKPVVTSICSYILGNFATVDEVKKGLEQVQLAGINGEVAQKLLHVPVPADGKARSAPLHVSVHDHNGNNLVIEFLQGNPIFHDNPNGVLTNDPPLEEQLTLLNKHLSEATGTVNTGDLVPGGYGPTERFVRLSVLNRKVSEGYSAPTVHASYVEATEEQRVVSDALHLLNTVVRPPMGEATQWSIVRDHKRRMLYIRSTANQLLRRVSLDMLDWADPHARRLIPVSYGIWFLDSTVPLLDDRNVMRTKDLPARSMVEGPLSQTQDPGKLNTYFKESATMEKVNDQVQFLAATSQMQQANEMETLSPVWVFVVGSVAGGMLTALLSVGWKMIITDCLRRQNGYQKIADI</sequence>
<dbReference type="GO" id="GO:0140359">
    <property type="term" value="F:ABC-type transporter activity"/>
    <property type="evidence" value="ECO:0007669"/>
    <property type="project" value="InterPro"/>
</dbReference>
<evidence type="ECO:0000259" key="9">
    <source>
        <dbReference type="Pfam" id="PF01061"/>
    </source>
</evidence>
<keyword evidence="6 7" id="KW-0472">Membrane</keyword>
<feature type="transmembrane region" description="Helical" evidence="7">
    <location>
        <begin position="243"/>
        <end position="263"/>
    </location>
</feature>
<feature type="domain" description="Temptin Cys/Cys disulfide" evidence="12">
    <location>
        <begin position="466"/>
        <end position="521"/>
    </location>
</feature>
<name>A0A8J5IP63_9STRA</name>
<evidence type="ECO:0000256" key="4">
    <source>
        <dbReference type="ARBA" id="ARBA00022801"/>
    </source>
</evidence>
<feature type="domain" description="ABC transporter" evidence="8">
    <location>
        <begin position="13"/>
        <end position="67"/>
    </location>
</feature>
<evidence type="ECO:0000259" key="8">
    <source>
        <dbReference type="Pfam" id="PF00005"/>
    </source>
</evidence>
<evidence type="ECO:0000256" key="7">
    <source>
        <dbReference type="SAM" id="Phobius"/>
    </source>
</evidence>
<dbReference type="InterPro" id="IPR029132">
    <property type="entry name" value="CBAH/NAAA_C"/>
</dbReference>
<dbReference type="InterPro" id="IPR043926">
    <property type="entry name" value="ABCG_dom"/>
</dbReference>
<comment type="caution">
    <text evidence="13">The sequence shown here is derived from an EMBL/GenBank/DDBJ whole genome shotgun (WGS) entry which is preliminary data.</text>
</comment>
<dbReference type="InterPro" id="IPR052193">
    <property type="entry name" value="Peptidase_C59"/>
</dbReference>
<dbReference type="Pfam" id="PF24784">
    <property type="entry name" value="Temptin_C"/>
    <property type="match status" value="1"/>
</dbReference>
<evidence type="ECO:0000259" key="11">
    <source>
        <dbReference type="Pfam" id="PF19055"/>
    </source>
</evidence>
<dbReference type="GO" id="GO:0005524">
    <property type="term" value="F:ATP binding"/>
    <property type="evidence" value="ECO:0007669"/>
    <property type="project" value="InterPro"/>
</dbReference>
<dbReference type="EMBL" id="JAENGY010000713">
    <property type="protein sequence ID" value="KAG6957726.1"/>
    <property type="molecule type" value="Genomic_DNA"/>
</dbReference>
<dbReference type="InterPro" id="IPR013525">
    <property type="entry name" value="ABC2_TM"/>
</dbReference>
<dbReference type="Proteomes" id="UP000709295">
    <property type="component" value="Unassembled WGS sequence"/>
</dbReference>
<dbReference type="PANTHER" id="PTHR35527">
    <property type="entry name" value="CHOLOYLGLYCINE HYDROLASE"/>
    <property type="match status" value="1"/>
</dbReference>
<evidence type="ECO:0000256" key="2">
    <source>
        <dbReference type="ARBA" id="ARBA00022448"/>
    </source>
</evidence>
<feature type="transmembrane region" description="Helical" evidence="7">
    <location>
        <begin position="949"/>
        <end position="970"/>
    </location>
</feature>
<protein>
    <recommendedName>
        <fullName evidence="15">ABC transporter domain-containing protein</fullName>
    </recommendedName>
</protein>
<organism evidence="13 14">
    <name type="scientific">Phytophthora aleatoria</name>
    <dbReference type="NCBI Taxonomy" id="2496075"/>
    <lineage>
        <taxon>Eukaryota</taxon>
        <taxon>Sar</taxon>
        <taxon>Stramenopiles</taxon>
        <taxon>Oomycota</taxon>
        <taxon>Peronosporomycetes</taxon>
        <taxon>Peronosporales</taxon>
        <taxon>Peronosporaceae</taxon>
        <taxon>Phytophthora</taxon>
    </lineage>
</organism>
<evidence type="ECO:0000256" key="5">
    <source>
        <dbReference type="ARBA" id="ARBA00022989"/>
    </source>
</evidence>
<feature type="domain" description="Choloylglycine hydrolase/NAAA C-terminal" evidence="10">
    <location>
        <begin position="547"/>
        <end position="853"/>
    </location>
</feature>
<feature type="transmembrane region" description="Helical" evidence="7">
    <location>
        <begin position="353"/>
        <end position="373"/>
    </location>
</feature>
<dbReference type="Pfam" id="PF19055">
    <property type="entry name" value="ABC2_membrane_7"/>
    <property type="match status" value="1"/>
</dbReference>
<keyword evidence="4" id="KW-0378">Hydrolase</keyword>
<accession>A0A8J5IP63</accession>
<comment type="subcellular location">
    <subcellularLocation>
        <location evidence="1">Membrane</location>
        <topology evidence="1">Multi-pass membrane protein</topology>
    </subcellularLocation>
</comment>
<keyword evidence="3 7" id="KW-0812">Transmembrane</keyword>
<evidence type="ECO:0000259" key="10">
    <source>
        <dbReference type="Pfam" id="PF02275"/>
    </source>
</evidence>
<feature type="transmembrane region" description="Helical" evidence="7">
    <location>
        <begin position="275"/>
        <end position="295"/>
    </location>
</feature>
<proteinExistence type="predicted"/>
<dbReference type="Pfam" id="PF02275">
    <property type="entry name" value="CBAH"/>
    <property type="match status" value="1"/>
</dbReference>
<evidence type="ECO:0000259" key="12">
    <source>
        <dbReference type="Pfam" id="PF24784"/>
    </source>
</evidence>